<keyword evidence="2 3" id="KW-0408">Iron</keyword>
<dbReference type="InterPro" id="IPR002401">
    <property type="entry name" value="Cyt_P450_E_grp-I"/>
</dbReference>
<evidence type="ECO:0000256" key="1">
    <source>
        <dbReference type="ARBA" id="ARBA00010617"/>
    </source>
</evidence>
<dbReference type="FunFam" id="1.10.630.10:FF:000163">
    <property type="entry name" value="Geraniol 8-hydroxylase"/>
    <property type="match status" value="1"/>
</dbReference>
<dbReference type="Proteomes" id="UP000541444">
    <property type="component" value="Unassembled WGS sequence"/>
</dbReference>
<evidence type="ECO:0008006" key="6">
    <source>
        <dbReference type="Google" id="ProtNLM"/>
    </source>
</evidence>
<keyword evidence="5" id="KW-1185">Reference proteome</keyword>
<keyword evidence="2 3" id="KW-0349">Heme</keyword>
<accession>A0A7J7LQ40</accession>
<comment type="similarity">
    <text evidence="1 3">Belongs to the cytochrome P450 family.</text>
</comment>
<dbReference type="Pfam" id="PF00067">
    <property type="entry name" value="p450"/>
    <property type="match status" value="1"/>
</dbReference>
<evidence type="ECO:0000313" key="4">
    <source>
        <dbReference type="EMBL" id="KAF6144614.1"/>
    </source>
</evidence>
<dbReference type="PRINTS" id="PR00463">
    <property type="entry name" value="EP450I"/>
</dbReference>
<dbReference type="InterPro" id="IPR036396">
    <property type="entry name" value="Cyt_P450_sf"/>
</dbReference>
<dbReference type="GO" id="GO:0020037">
    <property type="term" value="F:heme binding"/>
    <property type="evidence" value="ECO:0007669"/>
    <property type="project" value="InterPro"/>
</dbReference>
<keyword evidence="3" id="KW-0503">Monooxygenase</keyword>
<dbReference type="GO" id="GO:0005506">
    <property type="term" value="F:iron ion binding"/>
    <property type="evidence" value="ECO:0007669"/>
    <property type="project" value="InterPro"/>
</dbReference>
<dbReference type="PANTHER" id="PTHR47950:SF44">
    <property type="entry name" value="CYTOCHROME P450, FAMILY 76, SUBFAMILY C, POLYPEPTIDE 5-RELATED"/>
    <property type="match status" value="1"/>
</dbReference>
<dbReference type="EMBL" id="JACGCM010002114">
    <property type="protein sequence ID" value="KAF6144614.1"/>
    <property type="molecule type" value="Genomic_DNA"/>
</dbReference>
<comment type="cofactor">
    <cofactor evidence="2">
        <name>heme</name>
        <dbReference type="ChEBI" id="CHEBI:30413"/>
    </cofactor>
</comment>
<name>A0A7J7LQ40_9MAGN</name>
<keyword evidence="3" id="KW-0560">Oxidoreductase</keyword>
<dbReference type="PROSITE" id="PS00086">
    <property type="entry name" value="CYTOCHROME_P450"/>
    <property type="match status" value="1"/>
</dbReference>
<dbReference type="GO" id="GO:0004497">
    <property type="term" value="F:monooxygenase activity"/>
    <property type="evidence" value="ECO:0007669"/>
    <property type="project" value="UniProtKB-KW"/>
</dbReference>
<keyword evidence="2 3" id="KW-0479">Metal-binding</keyword>
<dbReference type="OrthoDB" id="6764281at2759"/>
<protein>
    <recommendedName>
        <fullName evidence="6">Cytochrome P450 76AD1-like protein</fullName>
    </recommendedName>
</protein>
<dbReference type="Gene3D" id="1.10.630.10">
    <property type="entry name" value="Cytochrome P450"/>
    <property type="match status" value="1"/>
</dbReference>
<reference evidence="4 5" key="1">
    <citation type="journal article" date="2020" name="IScience">
        <title>Genome Sequencing of the Endangered Kingdonia uniflora (Circaeasteraceae, Ranunculales) Reveals Potential Mechanisms of Evolutionary Specialization.</title>
        <authorList>
            <person name="Sun Y."/>
            <person name="Deng T."/>
            <person name="Zhang A."/>
            <person name="Moore M.J."/>
            <person name="Landis J.B."/>
            <person name="Lin N."/>
            <person name="Zhang H."/>
            <person name="Zhang X."/>
            <person name="Huang J."/>
            <person name="Zhang X."/>
            <person name="Sun H."/>
            <person name="Wang H."/>
        </authorList>
    </citation>
    <scope>NUCLEOTIDE SEQUENCE [LARGE SCALE GENOMIC DNA]</scope>
    <source>
        <strain evidence="4">TB1705</strain>
        <tissue evidence="4">Leaf</tissue>
    </source>
</reference>
<proteinExistence type="inferred from homology"/>
<evidence type="ECO:0000256" key="3">
    <source>
        <dbReference type="RuleBase" id="RU000461"/>
    </source>
</evidence>
<dbReference type="GO" id="GO:0044550">
    <property type="term" value="P:secondary metabolite biosynthetic process"/>
    <property type="evidence" value="ECO:0007669"/>
    <property type="project" value="UniProtKB-ARBA"/>
</dbReference>
<gene>
    <name evidence="4" type="ORF">GIB67_006106</name>
</gene>
<evidence type="ECO:0000313" key="5">
    <source>
        <dbReference type="Proteomes" id="UP000541444"/>
    </source>
</evidence>
<feature type="binding site" description="axial binding residue" evidence="2">
    <location>
        <position position="167"/>
    </location>
    <ligand>
        <name>heme</name>
        <dbReference type="ChEBI" id="CHEBI:30413"/>
    </ligand>
    <ligandPart>
        <name>Fe</name>
        <dbReference type="ChEBI" id="CHEBI:18248"/>
    </ligandPart>
</feature>
<comment type="caution">
    <text evidence="4">The sequence shown here is derived from an EMBL/GenBank/DDBJ whole genome shotgun (WGS) entry which is preliminary data.</text>
</comment>
<dbReference type="PANTHER" id="PTHR47950">
    <property type="entry name" value="CYTOCHROME P450, FAMILY 76, SUBFAMILY C, POLYPEPTIDE 5-RELATED"/>
    <property type="match status" value="1"/>
</dbReference>
<dbReference type="PRINTS" id="PR00385">
    <property type="entry name" value="P450"/>
</dbReference>
<sequence length="224" mass="25532">MEEAGRPNLSDYFPVLKPVDRQGDVFAAGTESSWITLEWAMTELLRNPDIMKKAQLELKQTVVKEKLVEESDIVQLPYLQAIVKETFRLHPPAPLLLPRRAEREVIVCSFTVPKDALVMVNIWAIGQDPNIWANPTLFNPDRYLGSDIDFRGHDFELIPFGAGRRICPGLPLAYRMVHLMLASLIHSYDWKLEEGMKLEDVNMDEHFGISLQKAEPLRAIPIKG</sequence>
<organism evidence="4 5">
    <name type="scientific">Kingdonia uniflora</name>
    <dbReference type="NCBI Taxonomy" id="39325"/>
    <lineage>
        <taxon>Eukaryota</taxon>
        <taxon>Viridiplantae</taxon>
        <taxon>Streptophyta</taxon>
        <taxon>Embryophyta</taxon>
        <taxon>Tracheophyta</taxon>
        <taxon>Spermatophyta</taxon>
        <taxon>Magnoliopsida</taxon>
        <taxon>Ranunculales</taxon>
        <taxon>Circaeasteraceae</taxon>
        <taxon>Kingdonia</taxon>
    </lineage>
</organism>
<dbReference type="AlphaFoldDB" id="A0A7J7LQ40"/>
<dbReference type="GO" id="GO:0016705">
    <property type="term" value="F:oxidoreductase activity, acting on paired donors, with incorporation or reduction of molecular oxygen"/>
    <property type="evidence" value="ECO:0007669"/>
    <property type="project" value="InterPro"/>
</dbReference>
<dbReference type="SUPFAM" id="SSF48264">
    <property type="entry name" value="Cytochrome P450"/>
    <property type="match status" value="1"/>
</dbReference>
<dbReference type="InterPro" id="IPR001128">
    <property type="entry name" value="Cyt_P450"/>
</dbReference>
<dbReference type="InterPro" id="IPR017972">
    <property type="entry name" value="Cyt_P450_CS"/>
</dbReference>
<evidence type="ECO:0000256" key="2">
    <source>
        <dbReference type="PIRSR" id="PIRSR602401-1"/>
    </source>
</evidence>